<evidence type="ECO:0000256" key="2">
    <source>
        <dbReference type="ARBA" id="ARBA00023136"/>
    </source>
</evidence>
<feature type="domain" description="VASt" evidence="5">
    <location>
        <begin position="232"/>
        <end position="404"/>
    </location>
</feature>
<dbReference type="PANTHER" id="PTHR23319">
    <property type="entry name" value="GRAM DOMAIN CONTAINING 1B, ISOFORM E"/>
    <property type="match status" value="1"/>
</dbReference>
<feature type="region of interest" description="Disordered" evidence="3">
    <location>
        <begin position="166"/>
        <end position="218"/>
    </location>
</feature>
<comment type="subcellular location">
    <subcellularLocation>
        <location evidence="1">Membrane</location>
    </subcellularLocation>
</comment>
<gene>
    <name evidence="6" type="ORF">HK105_203694</name>
</gene>
<evidence type="ECO:0000256" key="3">
    <source>
        <dbReference type="SAM" id="MobiDB-lite"/>
    </source>
</evidence>
<evidence type="ECO:0000313" key="6">
    <source>
        <dbReference type="EMBL" id="KAL2916915.1"/>
    </source>
</evidence>
<dbReference type="PANTHER" id="PTHR23319:SF4">
    <property type="entry name" value="GRAM DOMAIN CONTAINING 1B, ISOFORM E"/>
    <property type="match status" value="1"/>
</dbReference>
<evidence type="ECO:0000256" key="1">
    <source>
        <dbReference type="ARBA" id="ARBA00004370"/>
    </source>
</evidence>
<keyword evidence="7" id="KW-1185">Reference proteome</keyword>
<feature type="region of interest" description="Disordered" evidence="3">
    <location>
        <begin position="682"/>
        <end position="724"/>
    </location>
</feature>
<feature type="region of interest" description="Disordered" evidence="3">
    <location>
        <begin position="446"/>
        <end position="481"/>
    </location>
</feature>
<accession>A0ABR4NBL6</accession>
<protein>
    <recommendedName>
        <fullName evidence="5">VASt domain-containing protein</fullName>
    </recommendedName>
</protein>
<feature type="region of interest" description="Disordered" evidence="3">
    <location>
        <begin position="508"/>
        <end position="564"/>
    </location>
</feature>
<evidence type="ECO:0000313" key="7">
    <source>
        <dbReference type="Proteomes" id="UP001527925"/>
    </source>
</evidence>
<feature type="region of interest" description="Disordered" evidence="3">
    <location>
        <begin position="1"/>
        <end position="144"/>
    </location>
</feature>
<name>A0ABR4NBL6_9FUNG</name>
<dbReference type="EMBL" id="JADGIZ020000014">
    <property type="protein sequence ID" value="KAL2916915.1"/>
    <property type="molecule type" value="Genomic_DNA"/>
</dbReference>
<dbReference type="Pfam" id="PF16016">
    <property type="entry name" value="VASt"/>
    <property type="match status" value="1"/>
</dbReference>
<evidence type="ECO:0000259" key="5">
    <source>
        <dbReference type="PROSITE" id="PS51778"/>
    </source>
</evidence>
<sequence length="821" mass="87706">MLANQTGDARLRLRSVLPRPTPRAILDSDDSQSADGDLDDDERVSLPGSAHTQRRQTATFGPPPHQTPTPTYESYDEPPLVGGGSSAASWLASQPGPSTRMGRSRSTGALAPAHASHIVPARLPMQRHHDGRVRDTGDSGDDVRADRDEQLCTAAYLDRARSGFTTLDRATAPGSASEPTRARSPPLPVPSPSSFVSAPPARPRSPLPRVGVTPSTPPTSQVACVCGAYDHEGEQLLNEVFDLPLVYLAATMFGDTGPKLHVKASIERGAKDLIDGKWSEPDDPAMPCKRSLTYVVHIKNAVFGTIGTRGIEEQSLVRNDAEGCVFEATAQTPDVPYGSVFSMHQRICLASLGISRTRMQLHAQVRFARRLFLQHTISSAALEGIRDFAQILRRLVLLESQREAESVAEASRATAAAVAIAAKNQTLMPQAMTVAISPDFDARNEGTASPALSMPDLFNGGGVRQRPRLLGPRGPHTEEPSLASHAFATGAQPSLAEQAARRLANPLVSSTPARRLSAESIQAPTPPLLASDAAQGTTAGASSIDRPRLSTPVPIPRRQGGSAESLRSAFSISRPWKVSALPQIGASAAALSSSAPDPMTSAFSADRPLTPLSGDGVGSSAAETRRVREIAVWDGTKWVKMVRPNDPSSPPDPPPRFTTKVISNSSGVPRIARVRLLPPTLSTNTQAQGATSPMTRHRATSTPNSFAPSQTCSHRRSRDGDDSFSDASEIAMAQSLPGDWYSGSYMDHDCDECRAAIPPRHVFHYIMLESIKQLVVPVLIRTIGVSGVLQLAWACANLIFGGLLWLTDAFMKFMEKVPPPS</sequence>
<proteinExistence type="predicted"/>
<dbReference type="InterPro" id="IPR031968">
    <property type="entry name" value="VASt"/>
</dbReference>
<feature type="compositionally biased region" description="Polar residues" evidence="3">
    <location>
        <begin position="682"/>
        <end position="712"/>
    </location>
</feature>
<reference evidence="6 7" key="1">
    <citation type="submission" date="2023-09" db="EMBL/GenBank/DDBJ databases">
        <title>Pangenome analysis of Batrachochytrium dendrobatidis and related Chytrids.</title>
        <authorList>
            <person name="Yacoub M.N."/>
            <person name="Stajich J.E."/>
            <person name="James T.Y."/>
        </authorList>
    </citation>
    <scope>NUCLEOTIDE SEQUENCE [LARGE SCALE GENOMIC DNA]</scope>
    <source>
        <strain evidence="6 7">JEL0888</strain>
    </source>
</reference>
<evidence type="ECO:0000256" key="4">
    <source>
        <dbReference type="SAM" id="Phobius"/>
    </source>
</evidence>
<feature type="compositionally biased region" description="Basic and acidic residues" evidence="3">
    <location>
        <begin position="132"/>
        <end position="144"/>
    </location>
</feature>
<comment type="caution">
    <text evidence="6">The sequence shown here is derived from an EMBL/GenBank/DDBJ whole genome shotgun (WGS) entry which is preliminary data.</text>
</comment>
<keyword evidence="4" id="KW-1133">Transmembrane helix</keyword>
<keyword evidence="2 4" id="KW-0472">Membrane</keyword>
<organism evidence="6 7">
    <name type="scientific">Polyrhizophydium stewartii</name>
    <dbReference type="NCBI Taxonomy" id="2732419"/>
    <lineage>
        <taxon>Eukaryota</taxon>
        <taxon>Fungi</taxon>
        <taxon>Fungi incertae sedis</taxon>
        <taxon>Chytridiomycota</taxon>
        <taxon>Chytridiomycota incertae sedis</taxon>
        <taxon>Chytridiomycetes</taxon>
        <taxon>Rhizophydiales</taxon>
        <taxon>Rhizophydiales incertae sedis</taxon>
        <taxon>Polyrhizophydium</taxon>
    </lineage>
</organism>
<feature type="transmembrane region" description="Helical" evidence="4">
    <location>
        <begin position="783"/>
        <end position="806"/>
    </location>
</feature>
<dbReference type="PROSITE" id="PS51778">
    <property type="entry name" value="VAST"/>
    <property type="match status" value="1"/>
</dbReference>
<feature type="region of interest" description="Disordered" evidence="3">
    <location>
        <begin position="591"/>
        <end position="623"/>
    </location>
</feature>
<feature type="compositionally biased region" description="Acidic residues" evidence="3">
    <location>
        <begin position="27"/>
        <end position="42"/>
    </location>
</feature>
<dbReference type="Proteomes" id="UP001527925">
    <property type="component" value="Unassembled WGS sequence"/>
</dbReference>
<keyword evidence="4" id="KW-0812">Transmembrane</keyword>
<dbReference type="InterPro" id="IPR051482">
    <property type="entry name" value="Cholesterol_transport"/>
</dbReference>